<evidence type="ECO:0000256" key="2">
    <source>
        <dbReference type="SAM" id="Coils"/>
    </source>
</evidence>
<keyword evidence="2" id="KW-0175">Coiled coil</keyword>
<dbReference type="Gene3D" id="1.10.418.40">
    <property type="entry name" value="Autophagy protein 6/Beclin 1"/>
    <property type="match status" value="1"/>
</dbReference>
<dbReference type="GO" id="GO:0000407">
    <property type="term" value="C:phagophore assembly site"/>
    <property type="evidence" value="ECO:0007669"/>
    <property type="project" value="TreeGrafter"/>
</dbReference>
<dbReference type="PANTHER" id="PTHR12768">
    <property type="entry name" value="BECLIN 1"/>
    <property type="match status" value="1"/>
</dbReference>
<evidence type="ECO:0000256" key="3">
    <source>
        <dbReference type="SAM" id="MobiDB-lite"/>
    </source>
</evidence>
<dbReference type="EMBL" id="JAFCMP010000044">
    <property type="protein sequence ID" value="KAG5189850.1"/>
    <property type="molecule type" value="Genomic_DNA"/>
</dbReference>
<dbReference type="GO" id="GO:0030674">
    <property type="term" value="F:protein-macromolecule adaptor activity"/>
    <property type="evidence" value="ECO:0007669"/>
    <property type="project" value="TreeGrafter"/>
</dbReference>
<dbReference type="PANTHER" id="PTHR12768:SF4">
    <property type="entry name" value="BECLIN-1"/>
    <property type="match status" value="1"/>
</dbReference>
<keyword evidence="6" id="KW-1185">Reference proteome</keyword>
<sequence>MLGTCCRCGEADLVDDRYGVGMAQRGADESFVVLPPMQPVISESYFGAPASTSVAHELAIAGSMVHISHEGLSHHVRRTTRVHLHAFGPRLTPEKQQPEQERQSPRPVCRQCCEAILRLIDQEARRATADIAAYRIFQSQLLDTCALAPGEGAAAAALRGELALLREALATTRQEHDHLAAQLRSLAEREADAARETVALLKGARAAEAAAAARRSASAQRLAACRRLAAAAAAQAAQPPVLATVFRIVCTPAAAAAAAPAAASTSAPQRFGFGGATAAPSINGLRLARESDDRVHLDWAELAAAWGQAAQAAVAMANAAGFVSRAWRVVPLTAAARILRLKPISDGSSGGSSSDAVDGSGSKRGGGGGGSPGDGGGTAGGGGSGGGSGGSAASAGIAAVHVLAYDGDRTTAQSRLDAAIAAFAACAGELLQHLVAAQQQRRGRDGGHSSSSSPSSSSSSSSSGAHPSLPPHKLSGDGVLDGIAAQSLKSRKEWRAWIRKLAAVLQWMIAHAAAEVCFA</sequence>
<reference evidence="5" key="1">
    <citation type="submission" date="2021-02" db="EMBL/GenBank/DDBJ databases">
        <title>First Annotated Genome of the Yellow-green Alga Tribonema minus.</title>
        <authorList>
            <person name="Mahan K.M."/>
        </authorList>
    </citation>
    <scope>NUCLEOTIDE SEQUENCE</scope>
    <source>
        <strain evidence="5">UTEX B ZZ1240</strain>
    </source>
</reference>
<evidence type="ECO:0000313" key="5">
    <source>
        <dbReference type="EMBL" id="KAG5189850.1"/>
    </source>
</evidence>
<dbReference type="AlphaFoldDB" id="A0A836CKE4"/>
<feature type="region of interest" description="Disordered" evidence="3">
    <location>
        <begin position="438"/>
        <end position="476"/>
    </location>
</feature>
<comment type="similarity">
    <text evidence="1">Belongs to the beclin family.</text>
</comment>
<proteinExistence type="inferred from homology"/>
<dbReference type="Pfam" id="PF04111">
    <property type="entry name" value="APG6"/>
    <property type="match status" value="1"/>
</dbReference>
<feature type="domain" description="Atg6 BARA" evidence="4">
    <location>
        <begin position="280"/>
        <end position="512"/>
    </location>
</feature>
<dbReference type="GO" id="GO:0034272">
    <property type="term" value="C:phosphatidylinositol 3-kinase complex, class III, type II"/>
    <property type="evidence" value="ECO:0007669"/>
    <property type="project" value="TreeGrafter"/>
</dbReference>
<feature type="coiled-coil region" evidence="2">
    <location>
        <begin position="155"/>
        <end position="189"/>
    </location>
</feature>
<organism evidence="5 6">
    <name type="scientific">Tribonema minus</name>
    <dbReference type="NCBI Taxonomy" id="303371"/>
    <lineage>
        <taxon>Eukaryota</taxon>
        <taxon>Sar</taxon>
        <taxon>Stramenopiles</taxon>
        <taxon>Ochrophyta</taxon>
        <taxon>PX clade</taxon>
        <taxon>Xanthophyceae</taxon>
        <taxon>Tribonematales</taxon>
        <taxon>Tribonemataceae</taxon>
        <taxon>Tribonema</taxon>
    </lineage>
</organism>
<protein>
    <recommendedName>
        <fullName evidence="4">Atg6 BARA domain-containing protein</fullName>
    </recommendedName>
</protein>
<evidence type="ECO:0000259" key="4">
    <source>
        <dbReference type="Pfam" id="PF04111"/>
    </source>
</evidence>
<accession>A0A836CKE4</accession>
<evidence type="ECO:0000256" key="1">
    <source>
        <dbReference type="ARBA" id="ARBA00005965"/>
    </source>
</evidence>
<dbReference type="GO" id="GO:0000045">
    <property type="term" value="P:autophagosome assembly"/>
    <property type="evidence" value="ECO:0007669"/>
    <property type="project" value="TreeGrafter"/>
</dbReference>
<dbReference type="InterPro" id="IPR040455">
    <property type="entry name" value="Atg6_BARA"/>
</dbReference>
<gene>
    <name evidence="5" type="ORF">JKP88DRAFT_300632</name>
</gene>
<dbReference type="Proteomes" id="UP000664859">
    <property type="component" value="Unassembled WGS sequence"/>
</dbReference>
<dbReference type="InterPro" id="IPR007243">
    <property type="entry name" value="Atg6/Beclin"/>
</dbReference>
<feature type="compositionally biased region" description="Gly residues" evidence="3">
    <location>
        <begin position="362"/>
        <end position="390"/>
    </location>
</feature>
<dbReference type="GO" id="GO:0045324">
    <property type="term" value="P:late endosome to vacuole transport"/>
    <property type="evidence" value="ECO:0007669"/>
    <property type="project" value="TreeGrafter"/>
</dbReference>
<dbReference type="GO" id="GO:0034271">
    <property type="term" value="C:phosphatidylinositol 3-kinase complex, class III, type I"/>
    <property type="evidence" value="ECO:0007669"/>
    <property type="project" value="TreeGrafter"/>
</dbReference>
<feature type="region of interest" description="Disordered" evidence="3">
    <location>
        <begin position="345"/>
        <end position="391"/>
    </location>
</feature>
<feature type="compositionally biased region" description="Low complexity" evidence="3">
    <location>
        <begin position="345"/>
        <end position="360"/>
    </location>
</feature>
<dbReference type="GO" id="GO:0006995">
    <property type="term" value="P:cellular response to nitrogen starvation"/>
    <property type="evidence" value="ECO:0007669"/>
    <property type="project" value="TreeGrafter"/>
</dbReference>
<dbReference type="GO" id="GO:0000423">
    <property type="term" value="P:mitophagy"/>
    <property type="evidence" value="ECO:0007669"/>
    <property type="project" value="TreeGrafter"/>
</dbReference>
<dbReference type="InterPro" id="IPR038274">
    <property type="entry name" value="Atg6/Beclin_C_sf"/>
</dbReference>
<dbReference type="GO" id="GO:0043548">
    <property type="term" value="F:phosphatidylinositol 3-kinase binding"/>
    <property type="evidence" value="ECO:0007669"/>
    <property type="project" value="TreeGrafter"/>
</dbReference>
<name>A0A836CKE4_9STRA</name>
<feature type="compositionally biased region" description="Low complexity" evidence="3">
    <location>
        <begin position="449"/>
        <end position="463"/>
    </location>
</feature>
<comment type="caution">
    <text evidence="5">The sequence shown here is derived from an EMBL/GenBank/DDBJ whole genome shotgun (WGS) entry which is preliminary data.</text>
</comment>
<evidence type="ECO:0000313" key="6">
    <source>
        <dbReference type="Proteomes" id="UP000664859"/>
    </source>
</evidence>